<evidence type="ECO:0000256" key="1">
    <source>
        <dbReference type="SAM" id="MobiDB-lite"/>
    </source>
</evidence>
<sequence>MNFESWCYMEQFLRAGRNTGDVTHRIQTATTFHRKTKGYARLKITDNSSNSELHVVVHMKSMLRCSSLETRVVFRVAAPVPHEDKNGGLHPSTVSSYEH</sequence>
<dbReference type="EMBL" id="BGZK01000231">
    <property type="protein sequence ID" value="GBP30336.1"/>
    <property type="molecule type" value="Genomic_DNA"/>
</dbReference>
<dbReference type="Proteomes" id="UP000299102">
    <property type="component" value="Unassembled WGS sequence"/>
</dbReference>
<accession>A0A4C1UWE4</accession>
<evidence type="ECO:0000313" key="3">
    <source>
        <dbReference type="Proteomes" id="UP000299102"/>
    </source>
</evidence>
<comment type="caution">
    <text evidence="2">The sequence shown here is derived from an EMBL/GenBank/DDBJ whole genome shotgun (WGS) entry which is preliminary data.</text>
</comment>
<keyword evidence="3" id="KW-1185">Reference proteome</keyword>
<feature type="region of interest" description="Disordered" evidence="1">
    <location>
        <begin position="80"/>
        <end position="99"/>
    </location>
</feature>
<proteinExistence type="predicted"/>
<name>A0A4C1UWE4_EUMVA</name>
<dbReference type="AlphaFoldDB" id="A0A4C1UWE4"/>
<evidence type="ECO:0000313" key="2">
    <source>
        <dbReference type="EMBL" id="GBP30336.1"/>
    </source>
</evidence>
<gene>
    <name evidence="2" type="ORF">EVAR_27951_1</name>
</gene>
<protein>
    <submittedName>
        <fullName evidence="2">Uncharacterized protein</fullName>
    </submittedName>
</protein>
<organism evidence="2 3">
    <name type="scientific">Eumeta variegata</name>
    <name type="common">Bagworm moth</name>
    <name type="synonym">Eumeta japonica</name>
    <dbReference type="NCBI Taxonomy" id="151549"/>
    <lineage>
        <taxon>Eukaryota</taxon>
        <taxon>Metazoa</taxon>
        <taxon>Ecdysozoa</taxon>
        <taxon>Arthropoda</taxon>
        <taxon>Hexapoda</taxon>
        <taxon>Insecta</taxon>
        <taxon>Pterygota</taxon>
        <taxon>Neoptera</taxon>
        <taxon>Endopterygota</taxon>
        <taxon>Lepidoptera</taxon>
        <taxon>Glossata</taxon>
        <taxon>Ditrysia</taxon>
        <taxon>Tineoidea</taxon>
        <taxon>Psychidae</taxon>
        <taxon>Oiketicinae</taxon>
        <taxon>Eumeta</taxon>
    </lineage>
</organism>
<reference evidence="2 3" key="1">
    <citation type="journal article" date="2019" name="Commun. Biol.">
        <title>The bagworm genome reveals a unique fibroin gene that provides high tensile strength.</title>
        <authorList>
            <person name="Kono N."/>
            <person name="Nakamura H."/>
            <person name="Ohtoshi R."/>
            <person name="Tomita M."/>
            <person name="Numata K."/>
            <person name="Arakawa K."/>
        </authorList>
    </citation>
    <scope>NUCLEOTIDE SEQUENCE [LARGE SCALE GENOMIC DNA]</scope>
</reference>